<dbReference type="GO" id="GO:0000139">
    <property type="term" value="C:Golgi membrane"/>
    <property type="evidence" value="ECO:0007669"/>
    <property type="project" value="UniProtKB-SubCell"/>
</dbReference>
<evidence type="ECO:0000256" key="10">
    <source>
        <dbReference type="SAM" id="MobiDB-lite"/>
    </source>
</evidence>
<dbReference type="GO" id="GO:0009827">
    <property type="term" value="P:plant-type cell wall modification"/>
    <property type="evidence" value="ECO:0007669"/>
    <property type="project" value="EnsemblPlants"/>
</dbReference>
<gene>
    <name evidence="12" type="ORF">EUTSA_v10018905mg</name>
</gene>
<keyword evidence="5 11" id="KW-0812">Transmembrane</keyword>
<evidence type="ECO:0000313" key="12">
    <source>
        <dbReference type="EMBL" id="ESQ28577.1"/>
    </source>
</evidence>
<evidence type="ECO:0000256" key="9">
    <source>
        <dbReference type="ARBA" id="ARBA00057260"/>
    </source>
</evidence>
<dbReference type="Proteomes" id="UP000030689">
    <property type="component" value="Unassembled WGS sequence"/>
</dbReference>
<evidence type="ECO:0000256" key="3">
    <source>
        <dbReference type="ARBA" id="ARBA00022603"/>
    </source>
</evidence>
<dbReference type="NCBIfam" id="TIGR01627">
    <property type="entry name" value="A_thal_3515"/>
    <property type="match status" value="1"/>
</dbReference>
<proteinExistence type="inferred from homology"/>
<dbReference type="AlphaFoldDB" id="V4KFJ4"/>
<dbReference type="GO" id="GO:0045492">
    <property type="term" value="P:xylan biosynthetic process"/>
    <property type="evidence" value="ECO:0007669"/>
    <property type="project" value="InterPro"/>
</dbReference>
<dbReference type="InterPro" id="IPR029063">
    <property type="entry name" value="SAM-dependent_MTases_sf"/>
</dbReference>
<dbReference type="InterPro" id="IPR006514">
    <property type="entry name" value="IRX15/GXM/AGM"/>
</dbReference>
<evidence type="ECO:0000256" key="7">
    <source>
        <dbReference type="ARBA" id="ARBA00023034"/>
    </source>
</evidence>
<keyword evidence="7" id="KW-0333">Golgi apparatus</keyword>
<evidence type="ECO:0000256" key="8">
    <source>
        <dbReference type="ARBA" id="ARBA00023136"/>
    </source>
</evidence>
<keyword evidence="3" id="KW-0489">Methyltransferase</keyword>
<evidence type="ECO:0000256" key="5">
    <source>
        <dbReference type="ARBA" id="ARBA00022692"/>
    </source>
</evidence>
<keyword evidence="13" id="KW-1185">Reference proteome</keyword>
<comment type="similarity">
    <text evidence="2">Belongs to the methyltransferase superfamily.</text>
</comment>
<keyword evidence="6 11" id="KW-1133">Transmembrane helix</keyword>
<dbReference type="OMA" id="IMNHKSA"/>
<evidence type="ECO:0000256" key="11">
    <source>
        <dbReference type="SAM" id="Phobius"/>
    </source>
</evidence>
<keyword evidence="4" id="KW-0808">Transferase</keyword>
<reference evidence="12 13" key="1">
    <citation type="journal article" date="2013" name="Front. Plant Sci.">
        <title>The Reference Genome of the Halophytic Plant Eutrema salsugineum.</title>
        <authorList>
            <person name="Yang R."/>
            <person name="Jarvis D.E."/>
            <person name="Chen H."/>
            <person name="Beilstein M.A."/>
            <person name="Grimwood J."/>
            <person name="Jenkins J."/>
            <person name="Shu S."/>
            <person name="Prochnik S."/>
            <person name="Xin M."/>
            <person name="Ma C."/>
            <person name="Schmutz J."/>
            <person name="Wing R.A."/>
            <person name="Mitchell-Olds T."/>
            <person name="Schumaker K.S."/>
            <person name="Wang X."/>
        </authorList>
    </citation>
    <scope>NUCLEOTIDE SEQUENCE [LARGE SCALE GENOMIC DNA]</scope>
</reference>
<protein>
    <submittedName>
        <fullName evidence="12">Uncharacterized protein</fullName>
    </submittedName>
</protein>
<evidence type="ECO:0000313" key="13">
    <source>
        <dbReference type="Proteomes" id="UP000030689"/>
    </source>
</evidence>
<feature type="compositionally biased region" description="Polar residues" evidence="10">
    <location>
        <begin position="1"/>
        <end position="26"/>
    </location>
</feature>
<feature type="region of interest" description="Disordered" evidence="10">
    <location>
        <begin position="1"/>
        <end position="32"/>
    </location>
</feature>
<evidence type="ECO:0000256" key="2">
    <source>
        <dbReference type="ARBA" id="ARBA00008361"/>
    </source>
</evidence>
<dbReference type="Gramene" id="ESQ28577">
    <property type="protein sequence ID" value="ESQ28577"/>
    <property type="gene ID" value="EUTSA_v10018905mg"/>
</dbReference>
<evidence type="ECO:0000256" key="6">
    <source>
        <dbReference type="ARBA" id="ARBA00022989"/>
    </source>
</evidence>
<sequence length="314" mass="35063">MYNSSHHPLSPNQRSIRKNTQSNMTQEKSKGAKHTLLERPWFIAVALAGLIGGALLITSFIRSTNNTLSLCSTAKTTAASIAEYSATPIQLQSIVHYATSRTVPQQSFEEISISLDVLKDRLPCNFLVFGLGRDSLMWASLNPGGTTVFLEEDPEWIEAVLKEAPSLRAHHVQYRTQLSQADRLLSTYRSEPKCLPANAFPIRYNEKCPLALTSLPDEFYDTEWDLIMVDAPKGYFATAPGRMAAIFSSAVMARNRKGAGTTHVFLHDVDRKVENAYANEFLCQKYKVKSAGRLWHFEIPNAANMSDQPGDRFC</sequence>
<organism evidence="12 13">
    <name type="scientific">Eutrema salsugineum</name>
    <name type="common">Saltwater cress</name>
    <name type="synonym">Sisymbrium salsugineum</name>
    <dbReference type="NCBI Taxonomy" id="72664"/>
    <lineage>
        <taxon>Eukaryota</taxon>
        <taxon>Viridiplantae</taxon>
        <taxon>Streptophyta</taxon>
        <taxon>Embryophyta</taxon>
        <taxon>Tracheophyta</taxon>
        <taxon>Spermatophyta</taxon>
        <taxon>Magnoliopsida</taxon>
        <taxon>eudicotyledons</taxon>
        <taxon>Gunneridae</taxon>
        <taxon>Pentapetalae</taxon>
        <taxon>rosids</taxon>
        <taxon>malvids</taxon>
        <taxon>Brassicales</taxon>
        <taxon>Brassicaceae</taxon>
        <taxon>Eutremeae</taxon>
        <taxon>Eutrema</taxon>
    </lineage>
</organism>
<dbReference type="eggNOG" id="ENOG502QST5">
    <property type="taxonomic scope" value="Eukaryota"/>
</dbReference>
<dbReference type="FunFam" id="3.40.50.150:FF:000263">
    <property type="entry name" value="Putative methyltransferase"/>
    <property type="match status" value="1"/>
</dbReference>
<dbReference type="PANTHER" id="PTHR31444">
    <property type="entry name" value="OS11G0490100 PROTEIN"/>
    <property type="match status" value="1"/>
</dbReference>
<dbReference type="KEGG" id="eus:EUTSA_v10018905mg"/>
<evidence type="ECO:0000256" key="4">
    <source>
        <dbReference type="ARBA" id="ARBA00022679"/>
    </source>
</evidence>
<name>V4KFJ4_EUTSA</name>
<accession>V4KFJ4</accession>
<dbReference type="Pfam" id="PF21729">
    <property type="entry name" value="IRX15_IRX15L_GXM"/>
    <property type="match status" value="1"/>
</dbReference>
<feature type="transmembrane region" description="Helical" evidence="11">
    <location>
        <begin position="41"/>
        <end position="61"/>
    </location>
</feature>
<evidence type="ECO:0000256" key="1">
    <source>
        <dbReference type="ARBA" id="ARBA00004194"/>
    </source>
</evidence>
<dbReference type="Gene3D" id="3.40.50.150">
    <property type="entry name" value="Vaccinia Virus protein VP39"/>
    <property type="match status" value="1"/>
</dbReference>
<dbReference type="GO" id="GO:0032259">
    <property type="term" value="P:methylation"/>
    <property type="evidence" value="ECO:0007669"/>
    <property type="project" value="UniProtKB-KW"/>
</dbReference>
<comment type="function">
    <text evidence="9">Involved in the methylation of glucuronic acid of different plant cell wall component, but mainly on side chains of arabinogalactans.</text>
</comment>
<dbReference type="EMBL" id="KI517953">
    <property type="protein sequence ID" value="ESQ28577.1"/>
    <property type="molecule type" value="Genomic_DNA"/>
</dbReference>
<dbReference type="STRING" id="72664.V4KFJ4"/>
<dbReference type="OrthoDB" id="1896682at2759"/>
<keyword evidence="8 11" id="KW-0472">Membrane</keyword>
<dbReference type="GO" id="GO:0030775">
    <property type="term" value="F:glucuronoxylan 4-O-methyltransferase activity"/>
    <property type="evidence" value="ECO:0007669"/>
    <property type="project" value="EnsemblPlants"/>
</dbReference>
<comment type="subcellular location">
    <subcellularLocation>
        <location evidence="1">Golgi apparatus membrane</location>
        <topology evidence="1">Single-pass membrane protein</topology>
    </subcellularLocation>
</comment>